<accession>A0A6N6VYF1</accession>
<dbReference type="Proteomes" id="UP000463700">
    <property type="component" value="Unassembled WGS sequence"/>
</dbReference>
<comment type="caution">
    <text evidence="1">The sequence shown here is derived from an EMBL/GenBank/DDBJ whole genome shotgun (WGS) entry which is preliminary data.</text>
</comment>
<sequence>MNSTTGMPYSAPDGSHLALSKASQRLAEEQTTHPGVIDSGIALCTGTMAGIANDFSTQSGAKHSNVVLCNGFDDILKRRTDDSTMSWEVHYESRGDEPRPTPALTYAVLLLPHRHD</sequence>
<evidence type="ECO:0000313" key="1">
    <source>
        <dbReference type="EMBL" id="KAE8753403.1"/>
    </source>
</evidence>
<evidence type="ECO:0000313" key="2">
    <source>
        <dbReference type="Proteomes" id="UP000463700"/>
    </source>
</evidence>
<protein>
    <submittedName>
        <fullName evidence="1">Uncharacterized protein</fullName>
    </submittedName>
</protein>
<dbReference type="AlphaFoldDB" id="A0A6N6VYF1"/>
<dbReference type="RefSeq" id="WP_154567954.1">
    <property type="nucleotide sequence ID" value="NZ_VOSW01000234.1"/>
</dbReference>
<name>A0A6N6VYF1_9BURK</name>
<proteinExistence type="predicted"/>
<organism evidence="1 2">
    <name type="scientific">Paraburkholderia madseniana</name>
    <dbReference type="NCBI Taxonomy" id="2599607"/>
    <lineage>
        <taxon>Bacteria</taxon>
        <taxon>Pseudomonadati</taxon>
        <taxon>Pseudomonadota</taxon>
        <taxon>Betaproteobacteria</taxon>
        <taxon>Burkholderiales</taxon>
        <taxon>Burkholderiaceae</taxon>
        <taxon>Paraburkholderia</taxon>
    </lineage>
</organism>
<gene>
    <name evidence="1" type="ORF">FSO04_45395</name>
</gene>
<reference evidence="1 2" key="1">
    <citation type="journal article" date="2020" name="Int. J. Syst. Evol. Microbiol.">
        <title>Paraburkholderia madseniana sp. nov., a phenolic acid-degrading bacterium isolated from acidic forest soil.</title>
        <authorList>
            <person name="Wilhelm R.C."/>
            <person name="Murphy S.J.L."/>
            <person name="Feriancek N.M."/>
            <person name="Karasz D.C."/>
            <person name="DeRito C.M."/>
            <person name="Newman J.D."/>
            <person name="Buckley D.H."/>
        </authorList>
    </citation>
    <scope>NUCLEOTIDE SEQUENCE [LARGE SCALE GENOMIC DNA]</scope>
    <source>
        <strain evidence="1 2">RP11</strain>
    </source>
</reference>
<dbReference type="EMBL" id="VOSW01000234">
    <property type="protein sequence ID" value="KAE8753403.1"/>
    <property type="molecule type" value="Genomic_DNA"/>
</dbReference>